<sequence>MNVLASHLVLVAAETAADGETRVRQFFDRTPLVRYDRIELTGAAVPATDRTFQTKLRQGLDENHRLVNHFIEELGGAGCSTRQDLAGLVQGYQSKILHIIAHFLDGFIGVDSAFYNLVDDSHWLPEQTAEAIKAAPENFWLLALDGYSTTPKEAILLHR</sequence>
<keyword evidence="2" id="KW-1185">Reference proteome</keyword>
<protein>
    <submittedName>
        <fullName evidence="1">Uncharacterized protein</fullName>
    </submittedName>
</protein>
<dbReference type="EMBL" id="FQXS01000011">
    <property type="protein sequence ID" value="SHH83813.1"/>
    <property type="molecule type" value="Genomic_DNA"/>
</dbReference>
<evidence type="ECO:0000313" key="2">
    <source>
        <dbReference type="Proteomes" id="UP000184139"/>
    </source>
</evidence>
<evidence type="ECO:0000313" key="1">
    <source>
        <dbReference type="EMBL" id="SHH83813.1"/>
    </source>
</evidence>
<accession>A0A1M5W9E3</accession>
<reference evidence="1 2" key="1">
    <citation type="submission" date="2016-11" db="EMBL/GenBank/DDBJ databases">
        <authorList>
            <person name="Jaros S."/>
            <person name="Januszkiewicz K."/>
            <person name="Wedrychowicz H."/>
        </authorList>
    </citation>
    <scope>NUCLEOTIDE SEQUENCE [LARGE SCALE GENOMIC DNA]</scope>
    <source>
        <strain evidence="1 2">DSM 9705</strain>
    </source>
</reference>
<organism evidence="1 2">
    <name type="scientific">Desulfofustis glycolicus DSM 9705</name>
    <dbReference type="NCBI Taxonomy" id="1121409"/>
    <lineage>
        <taxon>Bacteria</taxon>
        <taxon>Pseudomonadati</taxon>
        <taxon>Thermodesulfobacteriota</taxon>
        <taxon>Desulfobulbia</taxon>
        <taxon>Desulfobulbales</taxon>
        <taxon>Desulfocapsaceae</taxon>
        <taxon>Desulfofustis</taxon>
    </lineage>
</organism>
<dbReference type="STRING" id="1121409.SAMN02745124_02152"/>
<dbReference type="AlphaFoldDB" id="A0A1M5W9E3"/>
<proteinExistence type="predicted"/>
<dbReference type="Proteomes" id="UP000184139">
    <property type="component" value="Unassembled WGS sequence"/>
</dbReference>
<name>A0A1M5W9E3_9BACT</name>
<gene>
    <name evidence="1" type="ORF">SAMN02745124_02152</name>
</gene>